<comment type="caution">
    <text evidence="1">The sequence shown here is derived from an EMBL/GenBank/DDBJ whole genome shotgun (WGS) entry which is preliminary data.</text>
</comment>
<proteinExistence type="predicted"/>
<organism evidence="1 2">
    <name type="scientific">Arthrobotrys musiformis</name>
    <dbReference type="NCBI Taxonomy" id="47236"/>
    <lineage>
        <taxon>Eukaryota</taxon>
        <taxon>Fungi</taxon>
        <taxon>Dikarya</taxon>
        <taxon>Ascomycota</taxon>
        <taxon>Pezizomycotina</taxon>
        <taxon>Orbiliomycetes</taxon>
        <taxon>Orbiliales</taxon>
        <taxon>Orbiliaceae</taxon>
        <taxon>Arthrobotrys</taxon>
    </lineage>
</organism>
<accession>A0AAV9WPX7</accession>
<name>A0AAV9WPX7_9PEZI</name>
<protein>
    <submittedName>
        <fullName evidence="1">Uncharacterized protein</fullName>
    </submittedName>
</protein>
<sequence>MVHTLLQPLAAYLTGLDQIIARYNTITGSVAQYNTDLENLKNTIAPGKMHLANAALCDPVGNPSEETKKWARALKGPYADIKTLEGRAKQLDDDMSAITALAREAFPRINGFREVIPKLKKEGTEADVAEAADMLEERYRTRGDRFVKKRQEVQAEVTQLRRDISTVSGEVSNLIEWVKV</sequence>
<evidence type="ECO:0000313" key="2">
    <source>
        <dbReference type="Proteomes" id="UP001370758"/>
    </source>
</evidence>
<dbReference type="EMBL" id="JAVHJL010000001">
    <property type="protein sequence ID" value="KAK6511632.1"/>
    <property type="molecule type" value="Genomic_DNA"/>
</dbReference>
<dbReference type="Proteomes" id="UP001370758">
    <property type="component" value="Unassembled WGS sequence"/>
</dbReference>
<dbReference type="AlphaFoldDB" id="A0AAV9WPX7"/>
<evidence type="ECO:0000313" key="1">
    <source>
        <dbReference type="EMBL" id="KAK6511632.1"/>
    </source>
</evidence>
<gene>
    <name evidence="1" type="ORF">TWF481_000541</name>
</gene>
<reference evidence="1 2" key="1">
    <citation type="submission" date="2023-08" db="EMBL/GenBank/DDBJ databases">
        <authorList>
            <person name="Palmer J.M."/>
        </authorList>
    </citation>
    <scope>NUCLEOTIDE SEQUENCE [LARGE SCALE GENOMIC DNA]</scope>
    <source>
        <strain evidence="1 2">TWF481</strain>
    </source>
</reference>
<keyword evidence="2" id="KW-1185">Reference proteome</keyword>